<keyword evidence="7" id="KW-0472">Membrane</keyword>
<keyword evidence="5" id="KW-0130">Cell adhesion</keyword>
<evidence type="ECO:0000256" key="7">
    <source>
        <dbReference type="ARBA" id="ARBA00023136"/>
    </source>
</evidence>
<evidence type="ECO:0000259" key="12">
    <source>
        <dbReference type="Pfam" id="PF21146"/>
    </source>
</evidence>
<feature type="domain" description="Intercellular adhesion molecule 1/3/5 D2" evidence="12">
    <location>
        <begin position="93"/>
        <end position="173"/>
    </location>
</feature>
<evidence type="ECO:0000259" key="11">
    <source>
        <dbReference type="Pfam" id="PF00047"/>
    </source>
</evidence>
<evidence type="ECO:0000256" key="4">
    <source>
        <dbReference type="ARBA" id="ARBA00022737"/>
    </source>
</evidence>
<evidence type="ECO:0000256" key="9">
    <source>
        <dbReference type="ARBA" id="ARBA00023180"/>
    </source>
</evidence>
<dbReference type="PANTHER" id="PTHR13771">
    <property type="entry name" value="INTERCELLULAR ADHESION MOLECULE"/>
    <property type="match status" value="1"/>
</dbReference>
<keyword evidence="4" id="KW-0677">Repeat</keyword>
<dbReference type="GO" id="GO:0005178">
    <property type="term" value="F:integrin binding"/>
    <property type="evidence" value="ECO:0007669"/>
    <property type="project" value="InterPro"/>
</dbReference>
<dbReference type="AlphaFoldDB" id="A0A0M3MYW9"/>
<evidence type="ECO:0000256" key="10">
    <source>
        <dbReference type="ARBA" id="ARBA00023319"/>
    </source>
</evidence>
<comment type="subcellular location">
    <subcellularLocation>
        <location evidence="1">Membrane</location>
        <topology evidence="1">Single-pass type I membrane protein</topology>
    </subcellularLocation>
</comment>
<evidence type="ECO:0000256" key="8">
    <source>
        <dbReference type="ARBA" id="ARBA00023157"/>
    </source>
</evidence>
<sequence>LGMPSSNHVAHIGDTVTLTCVEDGCQSPQFSWRHALDRIPKGVINTSGATSNLTFSVQLESQGMICISQCERAGSMKTEKVFSVEVYSFPSAPLLKWNDILTVGKKAVIVCEVDSVFPAERIKVTMTKDGQPLETMHPEQSFENFKPETVSTEFEFVPTSEDNGKEIKCVASLDLHDIGGGIKQKASSQTLQLQSPPMETELIVYPSKTVQAGQTVTITCLTHSSPPAIITLRKKNKSGVTELESEDGKYV</sequence>
<keyword evidence="6" id="KW-1133">Transmembrane helix</keyword>
<proteinExistence type="evidence at transcript level"/>
<dbReference type="EMBL" id="KP297829">
    <property type="protein sequence ID" value="AKL90498.1"/>
    <property type="molecule type" value="mRNA"/>
</dbReference>
<feature type="domain" description="Immunoglobulin-like beta-sandwich" evidence="11">
    <location>
        <begin position="208"/>
        <end position="244"/>
    </location>
</feature>
<evidence type="ECO:0000256" key="6">
    <source>
        <dbReference type="ARBA" id="ARBA00022989"/>
    </source>
</evidence>
<reference evidence="13" key="1">
    <citation type="journal article" date="2015" name="Curr. Biol.">
        <title>African Lungfish Reveal the Evolutionary Origins of Organized Mucosal Lymphoid Tissue in Vertebrates.</title>
        <authorList>
            <person name="Tacchi L."/>
            <person name="Larragoite E.T."/>
            <person name="Munoz P."/>
            <person name="Amemiya C.T."/>
            <person name="Salinas I."/>
        </authorList>
    </citation>
    <scope>NUCLEOTIDE SEQUENCE</scope>
</reference>
<dbReference type="InterPro" id="IPR048679">
    <property type="entry name" value="ICAM1_3_5_D2"/>
</dbReference>
<evidence type="ECO:0000313" key="13">
    <source>
        <dbReference type="EMBL" id="AKL90498.1"/>
    </source>
</evidence>
<keyword evidence="10" id="KW-0393">Immunoglobulin domain</keyword>
<dbReference type="Pfam" id="PF00047">
    <property type="entry name" value="ig"/>
    <property type="match status" value="1"/>
</dbReference>
<name>A0A0M3MYW9_PRODO</name>
<dbReference type="PANTHER" id="PTHR13771:SF14">
    <property type="entry name" value="VASCULAR CELL ADHESION PROTEIN 1"/>
    <property type="match status" value="1"/>
</dbReference>
<keyword evidence="9" id="KW-0325">Glycoprotein</keyword>
<dbReference type="GO" id="GO:0005886">
    <property type="term" value="C:plasma membrane"/>
    <property type="evidence" value="ECO:0007669"/>
    <property type="project" value="TreeGrafter"/>
</dbReference>
<accession>A0A0M3MYW9</accession>
<dbReference type="InterPro" id="IPR047012">
    <property type="entry name" value="ICAM_VCAM"/>
</dbReference>
<dbReference type="Gene3D" id="2.60.40.10">
    <property type="entry name" value="Immunoglobulins"/>
    <property type="match status" value="2"/>
</dbReference>
<protein>
    <submittedName>
        <fullName evidence="13">VCAM1</fullName>
    </submittedName>
</protein>
<evidence type="ECO:0000256" key="2">
    <source>
        <dbReference type="ARBA" id="ARBA00022692"/>
    </source>
</evidence>
<keyword evidence="3" id="KW-0732">Signal</keyword>
<dbReference type="InterPro" id="IPR013151">
    <property type="entry name" value="Immunoglobulin_dom"/>
</dbReference>
<keyword evidence="8" id="KW-1015">Disulfide bond</keyword>
<feature type="non-terminal residue" evidence="13">
    <location>
        <position position="251"/>
    </location>
</feature>
<organism evidence="13">
    <name type="scientific">Protopterus dolloi</name>
    <name type="common">Slender lungfish</name>
    <dbReference type="NCBI Taxonomy" id="27779"/>
    <lineage>
        <taxon>Eukaryota</taxon>
        <taxon>Metazoa</taxon>
        <taxon>Chordata</taxon>
        <taxon>Craniata</taxon>
        <taxon>Vertebrata</taxon>
        <taxon>Euteleostomi</taxon>
        <taxon>Dipnomorpha</taxon>
        <taxon>Ceratodontiformes</taxon>
        <taxon>Lepidosirenoidei</taxon>
        <taxon>Protopteridae</taxon>
        <taxon>Protopterus</taxon>
    </lineage>
</organism>
<dbReference type="InterPro" id="IPR013783">
    <property type="entry name" value="Ig-like_fold"/>
</dbReference>
<evidence type="ECO:0000256" key="3">
    <source>
        <dbReference type="ARBA" id="ARBA00022729"/>
    </source>
</evidence>
<feature type="non-terminal residue" evidence="13">
    <location>
        <position position="1"/>
    </location>
</feature>
<dbReference type="InterPro" id="IPR003987">
    <property type="entry name" value="ICAM_VCAM_N"/>
</dbReference>
<dbReference type="PRINTS" id="PR01472">
    <property type="entry name" value="ICAMVCAM1"/>
</dbReference>
<dbReference type="InterPro" id="IPR036179">
    <property type="entry name" value="Ig-like_dom_sf"/>
</dbReference>
<dbReference type="GO" id="GO:0098609">
    <property type="term" value="P:cell-cell adhesion"/>
    <property type="evidence" value="ECO:0007669"/>
    <property type="project" value="InterPro"/>
</dbReference>
<dbReference type="Pfam" id="PF21146">
    <property type="entry name" value="ICAM1_3_5_D2"/>
    <property type="match status" value="1"/>
</dbReference>
<dbReference type="SUPFAM" id="SSF48726">
    <property type="entry name" value="Immunoglobulin"/>
    <property type="match status" value="3"/>
</dbReference>
<evidence type="ECO:0000256" key="5">
    <source>
        <dbReference type="ARBA" id="ARBA00022889"/>
    </source>
</evidence>
<evidence type="ECO:0000256" key="1">
    <source>
        <dbReference type="ARBA" id="ARBA00004479"/>
    </source>
</evidence>
<keyword evidence="2" id="KW-0812">Transmembrane</keyword>